<evidence type="ECO:0000256" key="1">
    <source>
        <dbReference type="SAM" id="MobiDB-lite"/>
    </source>
</evidence>
<feature type="domain" description="LysM" evidence="2">
    <location>
        <begin position="78"/>
        <end position="122"/>
    </location>
</feature>
<comment type="caution">
    <text evidence="3">The sequence shown here is derived from an EMBL/GenBank/DDBJ whole genome shotgun (WGS) entry which is preliminary data.</text>
</comment>
<proteinExistence type="predicted"/>
<protein>
    <recommendedName>
        <fullName evidence="2">LysM domain-containing protein</fullName>
    </recommendedName>
</protein>
<dbReference type="Pfam" id="PF01476">
    <property type="entry name" value="LysM"/>
    <property type="match status" value="1"/>
</dbReference>
<accession>X1UYK1</accession>
<feature type="non-terminal residue" evidence="3">
    <location>
        <position position="1"/>
    </location>
</feature>
<evidence type="ECO:0000313" key="3">
    <source>
        <dbReference type="EMBL" id="GAJ08672.1"/>
    </source>
</evidence>
<dbReference type="AlphaFoldDB" id="X1UYK1"/>
<dbReference type="CDD" id="cd00118">
    <property type="entry name" value="LysM"/>
    <property type="match status" value="1"/>
</dbReference>
<dbReference type="PROSITE" id="PS51782">
    <property type="entry name" value="LYSM"/>
    <property type="match status" value="1"/>
</dbReference>
<dbReference type="PANTHER" id="PTHR33734">
    <property type="entry name" value="LYSM DOMAIN-CONTAINING GPI-ANCHORED PROTEIN 2"/>
    <property type="match status" value="1"/>
</dbReference>
<feature type="region of interest" description="Disordered" evidence="1">
    <location>
        <begin position="55"/>
        <end position="79"/>
    </location>
</feature>
<organism evidence="3">
    <name type="scientific">marine sediment metagenome</name>
    <dbReference type="NCBI Taxonomy" id="412755"/>
    <lineage>
        <taxon>unclassified sequences</taxon>
        <taxon>metagenomes</taxon>
        <taxon>ecological metagenomes</taxon>
    </lineage>
</organism>
<dbReference type="SMART" id="SM00257">
    <property type="entry name" value="LysM"/>
    <property type="match status" value="1"/>
</dbReference>
<gene>
    <name evidence="3" type="ORF">S12H4_41711</name>
</gene>
<evidence type="ECO:0000259" key="2">
    <source>
        <dbReference type="PROSITE" id="PS51782"/>
    </source>
</evidence>
<dbReference type="EMBL" id="BARW01025447">
    <property type="protein sequence ID" value="GAJ08672.1"/>
    <property type="molecule type" value="Genomic_DNA"/>
</dbReference>
<dbReference type="InterPro" id="IPR036779">
    <property type="entry name" value="LysM_dom_sf"/>
</dbReference>
<sequence length="128" mass="14494">KLARIEGMESRIISLENQETELQQFIAEIDRSGRSTTEQLQKITEKVAELEKRVGLVPSKTKAPKPVQAKPVPPAEKRYHEVRPGETLYRIAQKYRMSVGELCRLNNIAPDQAIHPGQKLLVAPDIQQ</sequence>
<dbReference type="SUPFAM" id="SSF54106">
    <property type="entry name" value="LysM domain"/>
    <property type="match status" value="1"/>
</dbReference>
<reference evidence="3" key="1">
    <citation type="journal article" date="2014" name="Front. Microbiol.">
        <title>High frequency of phylogenetically diverse reductive dehalogenase-homologous genes in deep subseafloor sedimentary metagenomes.</title>
        <authorList>
            <person name="Kawai M."/>
            <person name="Futagami T."/>
            <person name="Toyoda A."/>
            <person name="Takaki Y."/>
            <person name="Nishi S."/>
            <person name="Hori S."/>
            <person name="Arai W."/>
            <person name="Tsubouchi T."/>
            <person name="Morono Y."/>
            <person name="Uchiyama I."/>
            <person name="Ito T."/>
            <person name="Fujiyama A."/>
            <person name="Inagaki F."/>
            <person name="Takami H."/>
        </authorList>
    </citation>
    <scope>NUCLEOTIDE SEQUENCE</scope>
    <source>
        <strain evidence="3">Expedition CK06-06</strain>
    </source>
</reference>
<feature type="compositionally biased region" description="Low complexity" evidence="1">
    <location>
        <begin position="60"/>
        <end position="70"/>
    </location>
</feature>
<dbReference type="PANTHER" id="PTHR33734:SF22">
    <property type="entry name" value="MEMBRANE-BOUND LYTIC MUREIN TRANSGLYCOSYLASE D"/>
    <property type="match status" value="1"/>
</dbReference>
<dbReference type="Gene3D" id="3.10.350.10">
    <property type="entry name" value="LysM domain"/>
    <property type="match status" value="1"/>
</dbReference>
<name>X1UYK1_9ZZZZ</name>
<dbReference type="InterPro" id="IPR018392">
    <property type="entry name" value="LysM"/>
</dbReference>